<dbReference type="EMBL" id="KV425928">
    <property type="protein sequence ID" value="KZV97592.1"/>
    <property type="molecule type" value="Genomic_DNA"/>
</dbReference>
<dbReference type="Pfam" id="PF14214">
    <property type="entry name" value="Helitron_like_N"/>
    <property type="match status" value="1"/>
</dbReference>
<evidence type="ECO:0000313" key="4">
    <source>
        <dbReference type="Proteomes" id="UP000077266"/>
    </source>
</evidence>
<feature type="region of interest" description="Disordered" evidence="1">
    <location>
        <begin position="317"/>
        <end position="372"/>
    </location>
</feature>
<reference evidence="3 4" key="1">
    <citation type="journal article" date="2016" name="Mol. Biol. Evol.">
        <title>Comparative Genomics of Early-Diverging Mushroom-Forming Fungi Provides Insights into the Origins of Lignocellulose Decay Capabilities.</title>
        <authorList>
            <person name="Nagy L.G."/>
            <person name="Riley R."/>
            <person name="Tritt A."/>
            <person name="Adam C."/>
            <person name="Daum C."/>
            <person name="Floudas D."/>
            <person name="Sun H."/>
            <person name="Yadav J.S."/>
            <person name="Pangilinan J."/>
            <person name="Larsson K.H."/>
            <person name="Matsuura K."/>
            <person name="Barry K."/>
            <person name="Labutti K."/>
            <person name="Kuo R."/>
            <person name="Ohm R.A."/>
            <person name="Bhattacharya S.S."/>
            <person name="Shirouzu T."/>
            <person name="Yoshinaga Y."/>
            <person name="Martin F.M."/>
            <person name="Grigoriev I.V."/>
            <person name="Hibbett D.S."/>
        </authorList>
    </citation>
    <scope>NUCLEOTIDE SEQUENCE [LARGE SCALE GENOMIC DNA]</scope>
    <source>
        <strain evidence="3 4">HHB12029</strain>
    </source>
</reference>
<sequence>MHAFIKAILAYDDKADVHGLLGRVSAYYGCVEAQGRGTLHCHMMIWIDGALNPNEIKERILSDLDGEFQKRLLAVLDDTIANCVPEDPGDIDVTVPSNSHHACSVRGPNLAPDDPRLGQARQKDLRNVVRKCQMHTHSRTCYKYWKGPPEPQECRFDLDESNYCAESTVDRETGELNLRCLDGLVNNYNPTMLEALRCNMDIKFIGSGPSAKAILYYVTDYITKSPLKAHVSFAALELAVRKLRESEAHLDAPLDTVAKAKALLQKCAYAMISHQELSSQQVASYLTDEEDHFSSHDFTHIYWPSFALSHFERHIEKEDPSPECDTRNETMAVEAAPDEPDDDTVPDLVDQDSDDESEDEDTDRIDLHVHNE</sequence>
<feature type="domain" description="Helitron helicase-like" evidence="2">
    <location>
        <begin position="3"/>
        <end position="45"/>
    </location>
</feature>
<dbReference type="STRING" id="1314781.A0A165LAC2"/>
<accession>A0A165LAC2</accession>
<name>A0A165LAC2_EXIGL</name>
<dbReference type="OrthoDB" id="10007484at2759"/>
<protein>
    <recommendedName>
        <fullName evidence="2">Helitron helicase-like domain-containing protein</fullName>
    </recommendedName>
</protein>
<evidence type="ECO:0000256" key="1">
    <source>
        <dbReference type="SAM" id="MobiDB-lite"/>
    </source>
</evidence>
<dbReference type="InterPro" id="IPR025476">
    <property type="entry name" value="Helitron_helicase-like"/>
</dbReference>
<dbReference type="Proteomes" id="UP000077266">
    <property type="component" value="Unassembled WGS sequence"/>
</dbReference>
<evidence type="ECO:0000313" key="3">
    <source>
        <dbReference type="EMBL" id="KZV97592.1"/>
    </source>
</evidence>
<dbReference type="AlphaFoldDB" id="A0A165LAC2"/>
<feature type="compositionally biased region" description="Acidic residues" evidence="1">
    <location>
        <begin position="336"/>
        <end position="363"/>
    </location>
</feature>
<feature type="non-terminal residue" evidence="3">
    <location>
        <position position="372"/>
    </location>
</feature>
<feature type="compositionally biased region" description="Basic and acidic residues" evidence="1">
    <location>
        <begin position="317"/>
        <end position="328"/>
    </location>
</feature>
<gene>
    <name evidence="3" type="ORF">EXIGLDRAFT_588538</name>
</gene>
<evidence type="ECO:0000259" key="2">
    <source>
        <dbReference type="Pfam" id="PF14214"/>
    </source>
</evidence>
<dbReference type="InParanoid" id="A0A165LAC2"/>
<organism evidence="3 4">
    <name type="scientific">Exidia glandulosa HHB12029</name>
    <dbReference type="NCBI Taxonomy" id="1314781"/>
    <lineage>
        <taxon>Eukaryota</taxon>
        <taxon>Fungi</taxon>
        <taxon>Dikarya</taxon>
        <taxon>Basidiomycota</taxon>
        <taxon>Agaricomycotina</taxon>
        <taxon>Agaricomycetes</taxon>
        <taxon>Auriculariales</taxon>
        <taxon>Exidiaceae</taxon>
        <taxon>Exidia</taxon>
    </lineage>
</organism>
<keyword evidence="4" id="KW-1185">Reference proteome</keyword>
<proteinExistence type="predicted"/>